<feature type="transmembrane region" description="Helical" evidence="2">
    <location>
        <begin position="145"/>
        <end position="162"/>
    </location>
</feature>
<feature type="transmembrane region" description="Helical" evidence="2">
    <location>
        <begin position="106"/>
        <end position="125"/>
    </location>
</feature>
<dbReference type="InterPro" id="IPR035166">
    <property type="entry name" value="DUF5336"/>
</dbReference>
<name>A0A239EIE1_9NOCA</name>
<feature type="compositionally biased region" description="Low complexity" evidence="1">
    <location>
        <begin position="57"/>
        <end position="83"/>
    </location>
</feature>
<dbReference type="OrthoDB" id="4465934at2"/>
<organism evidence="3 4">
    <name type="scientific">Rhodococcoides kyotonense</name>
    <dbReference type="NCBI Taxonomy" id="398843"/>
    <lineage>
        <taxon>Bacteria</taxon>
        <taxon>Bacillati</taxon>
        <taxon>Actinomycetota</taxon>
        <taxon>Actinomycetes</taxon>
        <taxon>Mycobacteriales</taxon>
        <taxon>Nocardiaceae</taxon>
        <taxon>Rhodococcoides</taxon>
    </lineage>
</organism>
<feature type="transmembrane region" description="Helical" evidence="2">
    <location>
        <begin position="169"/>
        <end position="188"/>
    </location>
</feature>
<evidence type="ECO:0000313" key="4">
    <source>
        <dbReference type="Proteomes" id="UP000198327"/>
    </source>
</evidence>
<sequence length="391" mass="39679">MTYSPEGPGSGGAGSPGYGSGGYGGYGSSPGSSPQQHNPESQYGQPYSQPSYGQGHSPYSQNPYSQPGQPGQPSQPGQQNQPSHTPQSGSYNPVLASAKPSPLPRILTLVVVAFGIVNLFAGLAGQYSAFDIANNFFLPGNGDPTSIALLFASGLVAAVGLLPKQPNTLGISAALAFSGWIVLVFQAFNIGNNGGIGSSIGLGAGALTVLVFGFLQTAAAVAATLFASEILKAPAPKPVSYGQQNPFQGYGQQNPQAQNPQAQNPQGQNPQGQGYGYGQPQQSYGSPSQGGYAPPTYSGPSGTQNTTGSLGYPVGESSQPGSSGLTGPASQNSPYSQYQYGQPPVGASGQGAAQHAVPPESDRDDESGSDQPPYSAPTQAFGTTPDKDEQK</sequence>
<evidence type="ECO:0000256" key="1">
    <source>
        <dbReference type="SAM" id="MobiDB-lite"/>
    </source>
</evidence>
<feature type="transmembrane region" description="Helical" evidence="2">
    <location>
        <begin position="200"/>
        <end position="227"/>
    </location>
</feature>
<feature type="compositionally biased region" description="Polar residues" evidence="1">
    <location>
        <begin position="369"/>
        <end position="382"/>
    </location>
</feature>
<gene>
    <name evidence="3" type="ORF">SAMN05421642_102404</name>
</gene>
<dbReference type="STRING" id="398843.A3K89_20460"/>
<keyword evidence="2" id="KW-0472">Membrane</keyword>
<feature type="compositionally biased region" description="Polar residues" evidence="1">
    <location>
        <begin position="35"/>
        <end position="54"/>
    </location>
</feature>
<accession>A0A239EIE1</accession>
<keyword evidence="2" id="KW-1133">Transmembrane helix</keyword>
<reference evidence="4" key="1">
    <citation type="submission" date="2017-06" db="EMBL/GenBank/DDBJ databases">
        <authorList>
            <person name="Varghese N."/>
            <person name="Submissions S."/>
        </authorList>
    </citation>
    <scope>NUCLEOTIDE SEQUENCE [LARGE SCALE GENOMIC DNA]</scope>
    <source>
        <strain evidence="4">JCM 23211</strain>
    </source>
</reference>
<dbReference type="Proteomes" id="UP000198327">
    <property type="component" value="Unassembled WGS sequence"/>
</dbReference>
<dbReference type="AlphaFoldDB" id="A0A239EIE1"/>
<protein>
    <submittedName>
        <fullName evidence="3">Uncharacterized membrane protein YphA, DoxX/SURF4 family</fullName>
    </submittedName>
</protein>
<evidence type="ECO:0000256" key="2">
    <source>
        <dbReference type="SAM" id="Phobius"/>
    </source>
</evidence>
<feature type="region of interest" description="Disordered" evidence="1">
    <location>
        <begin position="241"/>
        <end position="391"/>
    </location>
</feature>
<feature type="compositionally biased region" description="Polar residues" evidence="1">
    <location>
        <begin position="316"/>
        <end position="340"/>
    </location>
</feature>
<dbReference type="EMBL" id="FZOW01000002">
    <property type="protein sequence ID" value="SNS44416.1"/>
    <property type="molecule type" value="Genomic_DNA"/>
</dbReference>
<feature type="compositionally biased region" description="Low complexity" evidence="1">
    <location>
        <begin position="248"/>
        <end position="295"/>
    </location>
</feature>
<feature type="compositionally biased region" description="Gly residues" evidence="1">
    <location>
        <begin position="8"/>
        <end position="28"/>
    </location>
</feature>
<evidence type="ECO:0000313" key="3">
    <source>
        <dbReference type="EMBL" id="SNS44416.1"/>
    </source>
</evidence>
<keyword evidence="4" id="KW-1185">Reference proteome</keyword>
<feature type="region of interest" description="Disordered" evidence="1">
    <location>
        <begin position="1"/>
        <end position="95"/>
    </location>
</feature>
<dbReference type="Pfam" id="PF17270">
    <property type="entry name" value="DUF5336"/>
    <property type="match status" value="1"/>
</dbReference>
<dbReference type="RefSeq" id="WP_141136435.1">
    <property type="nucleotide sequence ID" value="NZ_FZOW01000002.1"/>
</dbReference>
<proteinExistence type="predicted"/>
<feature type="compositionally biased region" description="Polar residues" evidence="1">
    <location>
        <begin position="298"/>
        <end position="309"/>
    </location>
</feature>
<keyword evidence="2" id="KW-0812">Transmembrane</keyword>